<evidence type="ECO:0000256" key="4">
    <source>
        <dbReference type="ARBA" id="ARBA00023163"/>
    </source>
</evidence>
<dbReference type="InterPro" id="IPR028002">
    <property type="entry name" value="Myb_DNA-bind_5"/>
</dbReference>
<keyword evidence="6" id="KW-0175">Coiled coil</keyword>
<keyword evidence="4" id="KW-0804">Transcription</keyword>
<evidence type="ECO:0000313" key="8">
    <source>
        <dbReference type="Proteomes" id="UP000695000"/>
    </source>
</evidence>
<proteinExistence type="predicted"/>
<evidence type="ECO:0000313" key="9">
    <source>
        <dbReference type="RefSeq" id="XP_017786270.1"/>
    </source>
</evidence>
<dbReference type="GeneID" id="108569282"/>
<keyword evidence="8" id="KW-1185">Reference proteome</keyword>
<feature type="domain" description="Myb/SANT-like DNA-binding" evidence="7">
    <location>
        <begin position="2"/>
        <end position="61"/>
    </location>
</feature>
<evidence type="ECO:0000259" key="7">
    <source>
        <dbReference type="Pfam" id="PF13873"/>
    </source>
</evidence>
<evidence type="ECO:0000256" key="5">
    <source>
        <dbReference type="ARBA" id="ARBA00025466"/>
    </source>
</evidence>
<evidence type="ECO:0000256" key="6">
    <source>
        <dbReference type="SAM" id="Coils"/>
    </source>
</evidence>
<organism evidence="8 9">
    <name type="scientific">Nicrophorus vespilloides</name>
    <name type="common">Boreal carrion beetle</name>
    <dbReference type="NCBI Taxonomy" id="110193"/>
    <lineage>
        <taxon>Eukaryota</taxon>
        <taxon>Metazoa</taxon>
        <taxon>Ecdysozoa</taxon>
        <taxon>Arthropoda</taxon>
        <taxon>Hexapoda</taxon>
        <taxon>Insecta</taxon>
        <taxon>Pterygota</taxon>
        <taxon>Neoptera</taxon>
        <taxon>Endopterygota</taxon>
        <taxon>Coleoptera</taxon>
        <taxon>Polyphaga</taxon>
        <taxon>Staphyliniformia</taxon>
        <taxon>Silphidae</taxon>
        <taxon>Nicrophorinae</taxon>
        <taxon>Nicrophorus</taxon>
    </lineage>
</organism>
<comment type="function">
    <text evidence="5">Involved in transvection phenomena (= synapsis-dependent gene expression), where the synaptic pairing of chromosomes carrying genes with which zeste interacts influences the expression of these genes. Zeste binds to DNA and stimulates transcription from a nearby promoter.</text>
</comment>
<evidence type="ECO:0000256" key="1">
    <source>
        <dbReference type="ARBA" id="ARBA00011764"/>
    </source>
</evidence>
<dbReference type="Pfam" id="PF13873">
    <property type="entry name" value="Myb_DNA-bind_5"/>
    <property type="match status" value="1"/>
</dbReference>
<evidence type="ECO:0000256" key="2">
    <source>
        <dbReference type="ARBA" id="ARBA00016807"/>
    </source>
</evidence>
<evidence type="ECO:0000256" key="3">
    <source>
        <dbReference type="ARBA" id="ARBA00023015"/>
    </source>
</evidence>
<feature type="coiled-coil region" evidence="6">
    <location>
        <begin position="139"/>
        <end position="198"/>
    </location>
</feature>
<name>A0ABM1NHH0_NICVS</name>
<dbReference type="Proteomes" id="UP000695000">
    <property type="component" value="Unplaced"/>
</dbReference>
<gene>
    <name evidence="9" type="primary">LOC108569282</name>
</gene>
<reference evidence="9" key="1">
    <citation type="submission" date="2025-08" db="UniProtKB">
        <authorList>
            <consortium name="RefSeq"/>
        </authorList>
    </citation>
    <scope>IDENTIFICATION</scope>
    <source>
        <tissue evidence="9">Whole Larva</tissue>
    </source>
</reference>
<dbReference type="RefSeq" id="XP_017786270.1">
    <property type="nucleotide sequence ID" value="XM_017930781.1"/>
</dbReference>
<keyword evidence="3" id="KW-0805">Transcription regulation</keyword>
<sequence length="198" mass="23585">MKHKHIVENKNSDAVTWQEKKNAWIFITDVFNSGSGKYDKPRTPDAIRGKYESLKKELRRKSYRANGEIIEYSEYEEKLLSIMGVLPLIVKCDQDQDYLVEDNIKIETDIPEDMETITDGPDYKKHKEKESYIVLESLIKAEERKQQEFEMDLRLKEQQYEKVKQEMQAFQELHTLEVQGKKLNIRLLEIEIEKKQNK</sequence>
<accession>A0ABM1NHH0</accession>
<protein>
    <recommendedName>
        <fullName evidence="2">Regulatory protein zeste</fullName>
    </recommendedName>
</protein>
<comment type="subunit">
    <text evidence="1">Self-associates forming complexes of several hundred monomers.</text>
</comment>